<feature type="domain" description="Hyaluronan/mRNA-binding protein" evidence="2">
    <location>
        <begin position="90"/>
        <end position="182"/>
    </location>
</feature>
<dbReference type="RefSeq" id="XP_001027546.2">
    <property type="nucleotide sequence ID" value="XM_001027546.3"/>
</dbReference>
<gene>
    <name evidence="3" type="ORF">TTHERM_01339580</name>
</gene>
<dbReference type="InterPro" id="IPR006861">
    <property type="entry name" value="HABP4_PAIRBP1-bd"/>
</dbReference>
<dbReference type="InParanoid" id="Q24HQ9"/>
<feature type="compositionally biased region" description="Acidic residues" evidence="1">
    <location>
        <begin position="141"/>
        <end position="150"/>
    </location>
</feature>
<feature type="compositionally biased region" description="Basic and acidic residues" evidence="1">
    <location>
        <begin position="129"/>
        <end position="140"/>
    </location>
</feature>
<proteinExistence type="predicted"/>
<feature type="compositionally biased region" description="Basic and acidic residues" evidence="1">
    <location>
        <begin position="55"/>
        <end position="83"/>
    </location>
</feature>
<feature type="compositionally biased region" description="Basic and acidic residues" evidence="1">
    <location>
        <begin position="258"/>
        <end position="275"/>
    </location>
</feature>
<dbReference type="Proteomes" id="UP000009168">
    <property type="component" value="Unassembled WGS sequence"/>
</dbReference>
<name>Q24HQ9_TETTS</name>
<dbReference type="KEGG" id="tet:TTHERM_01339580"/>
<dbReference type="STRING" id="312017.Q24HQ9"/>
<sequence>MSNKVATNNIFASLNDDSDNEAPVKTTQATKATTEAKPAQNATKGTHSNTRGHRERRDAGDNGEEKVKKDDSQRPKHVKDGVKPKGVPAEPHPQDRKSGTGFSGVDKKKFRKEGGGRGNFGTIKGEVQQLKEETKEVKEEVPEEVEVEPEVVDNTILAEDYFKMNGYSDEKPAQKVPERQLNLDELKREKLEVVQSKTEKVIDTNIKSANQKKNKGPTTYSLGCNTENSELLGVKSGHTTLKYKVEKAGDELVGKIVESKKDNARDFKDNKDKKPFNKNKKVNVENEEDFPKLA</sequence>
<dbReference type="Pfam" id="PF04774">
    <property type="entry name" value="HABP4_PAI-RBP1"/>
    <property type="match status" value="1"/>
</dbReference>
<dbReference type="OrthoDB" id="784393at2759"/>
<dbReference type="EMBL" id="GG662235">
    <property type="protein sequence ID" value="EAS07304.2"/>
    <property type="molecule type" value="Genomic_DNA"/>
</dbReference>
<feature type="region of interest" description="Disordered" evidence="1">
    <location>
        <begin position="258"/>
        <end position="294"/>
    </location>
</feature>
<evidence type="ECO:0000259" key="2">
    <source>
        <dbReference type="SMART" id="SM01233"/>
    </source>
</evidence>
<accession>Q24HQ9</accession>
<evidence type="ECO:0000313" key="3">
    <source>
        <dbReference type="EMBL" id="EAS07304.2"/>
    </source>
</evidence>
<dbReference type="HOGENOM" id="CLU_948273_0_0_1"/>
<evidence type="ECO:0000256" key="1">
    <source>
        <dbReference type="SAM" id="MobiDB-lite"/>
    </source>
</evidence>
<dbReference type="AlphaFoldDB" id="Q24HQ9"/>
<reference evidence="4" key="1">
    <citation type="journal article" date="2006" name="PLoS Biol.">
        <title>Macronuclear genome sequence of the ciliate Tetrahymena thermophila, a model eukaryote.</title>
        <authorList>
            <person name="Eisen J.A."/>
            <person name="Coyne R.S."/>
            <person name="Wu M."/>
            <person name="Wu D."/>
            <person name="Thiagarajan M."/>
            <person name="Wortman J.R."/>
            <person name="Badger J.H."/>
            <person name="Ren Q."/>
            <person name="Amedeo P."/>
            <person name="Jones K.M."/>
            <person name="Tallon L.J."/>
            <person name="Delcher A.L."/>
            <person name="Salzberg S.L."/>
            <person name="Silva J.C."/>
            <person name="Haas B.J."/>
            <person name="Majoros W.H."/>
            <person name="Farzad M."/>
            <person name="Carlton J.M."/>
            <person name="Smith R.K. Jr."/>
            <person name="Garg J."/>
            <person name="Pearlman R.E."/>
            <person name="Karrer K.M."/>
            <person name="Sun L."/>
            <person name="Manning G."/>
            <person name="Elde N.C."/>
            <person name="Turkewitz A.P."/>
            <person name="Asai D.J."/>
            <person name="Wilkes D.E."/>
            <person name="Wang Y."/>
            <person name="Cai H."/>
            <person name="Collins K."/>
            <person name="Stewart B.A."/>
            <person name="Lee S.R."/>
            <person name="Wilamowska K."/>
            <person name="Weinberg Z."/>
            <person name="Ruzzo W.L."/>
            <person name="Wloga D."/>
            <person name="Gaertig J."/>
            <person name="Frankel J."/>
            <person name="Tsao C.-C."/>
            <person name="Gorovsky M.A."/>
            <person name="Keeling P.J."/>
            <person name="Waller R.F."/>
            <person name="Patron N.J."/>
            <person name="Cherry J.M."/>
            <person name="Stover N.A."/>
            <person name="Krieger C.J."/>
            <person name="del Toro C."/>
            <person name="Ryder H.F."/>
            <person name="Williamson S.C."/>
            <person name="Barbeau R.A."/>
            <person name="Hamilton E.P."/>
            <person name="Orias E."/>
        </authorList>
    </citation>
    <scope>NUCLEOTIDE SEQUENCE [LARGE SCALE GENOMIC DNA]</scope>
    <source>
        <strain evidence="4">SB210</strain>
    </source>
</reference>
<feature type="compositionally biased region" description="Low complexity" evidence="1">
    <location>
        <begin position="23"/>
        <end position="40"/>
    </location>
</feature>
<feature type="compositionally biased region" description="Polar residues" evidence="1">
    <location>
        <begin position="1"/>
        <end position="12"/>
    </location>
</feature>
<dbReference type="GeneID" id="7824929"/>
<organism evidence="3 4">
    <name type="scientific">Tetrahymena thermophila (strain SB210)</name>
    <dbReference type="NCBI Taxonomy" id="312017"/>
    <lineage>
        <taxon>Eukaryota</taxon>
        <taxon>Sar</taxon>
        <taxon>Alveolata</taxon>
        <taxon>Ciliophora</taxon>
        <taxon>Intramacronucleata</taxon>
        <taxon>Oligohymenophorea</taxon>
        <taxon>Hymenostomatida</taxon>
        <taxon>Tetrahymenina</taxon>
        <taxon>Tetrahymenidae</taxon>
        <taxon>Tetrahymena</taxon>
    </lineage>
</organism>
<evidence type="ECO:0000313" key="4">
    <source>
        <dbReference type="Proteomes" id="UP000009168"/>
    </source>
</evidence>
<protein>
    <submittedName>
        <fullName evidence="3">Hyaluronan/mRNA-binding family protein</fullName>
    </submittedName>
</protein>
<dbReference type="eggNOG" id="ENOG502R2CR">
    <property type="taxonomic scope" value="Eukaryota"/>
</dbReference>
<dbReference type="SMART" id="SM01233">
    <property type="entry name" value="HABP4_PAI-RBP1"/>
    <property type="match status" value="1"/>
</dbReference>
<feature type="region of interest" description="Disordered" evidence="1">
    <location>
        <begin position="1"/>
        <end position="150"/>
    </location>
</feature>
<keyword evidence="4" id="KW-1185">Reference proteome</keyword>